<reference evidence="2 3" key="1">
    <citation type="submission" date="2018-12" db="EMBL/GenBank/DDBJ databases">
        <title>The genome sequences of Variovorax guangxiensis DSM 27352.</title>
        <authorList>
            <person name="Gao J."/>
            <person name="Sun J."/>
        </authorList>
    </citation>
    <scope>NUCLEOTIDE SEQUENCE [LARGE SCALE GENOMIC DNA]</scope>
    <source>
        <strain evidence="2 3">DSM 27352</strain>
    </source>
</reference>
<comment type="caution">
    <text evidence="2">The sequence shown here is derived from an EMBL/GenBank/DDBJ whole genome shotgun (WGS) entry which is preliminary data.</text>
</comment>
<gene>
    <name evidence="2" type="ORF">EJP67_32925</name>
</gene>
<dbReference type="EMBL" id="RXFT01000026">
    <property type="protein sequence ID" value="RUR71861.1"/>
    <property type="molecule type" value="Genomic_DNA"/>
</dbReference>
<name>A0A3S1F6R1_9BURK</name>
<proteinExistence type="predicted"/>
<organism evidence="2 3">
    <name type="scientific">Variovorax guangxiensis</name>
    <dbReference type="NCBI Taxonomy" id="1775474"/>
    <lineage>
        <taxon>Bacteria</taxon>
        <taxon>Pseudomonadati</taxon>
        <taxon>Pseudomonadota</taxon>
        <taxon>Betaproteobacteria</taxon>
        <taxon>Burkholderiales</taxon>
        <taxon>Comamonadaceae</taxon>
        <taxon>Variovorax</taxon>
    </lineage>
</organism>
<dbReference type="Pfam" id="PF10263">
    <property type="entry name" value="SprT-like"/>
    <property type="match status" value="1"/>
</dbReference>
<dbReference type="GO" id="GO:0006950">
    <property type="term" value="P:response to stress"/>
    <property type="evidence" value="ECO:0007669"/>
    <property type="project" value="UniProtKB-ARBA"/>
</dbReference>
<protein>
    <submittedName>
        <fullName evidence="2">SprT domain-containing protein</fullName>
    </submittedName>
</protein>
<dbReference type="OrthoDB" id="5298817at2"/>
<feature type="domain" description="SprT-like" evidence="1">
    <location>
        <begin position="12"/>
        <end position="114"/>
    </location>
</feature>
<dbReference type="InterPro" id="IPR006640">
    <property type="entry name" value="SprT-like_domain"/>
</dbReference>
<sequence>MQPTHEAYSELETAYDHFNEALFDGQLPKCLLTFQRDKRSYGYFACERFVNSSGEKTDEIAMNPAMFAVIPVSEIMQTLVHEMAHQWQFHFGKPGRRSYHNKEWGAKMEAIGLMPSNTGEPGGKKVGEQMMDYIIEGGQFEAACNELLSRLAITWRDRLPVQKLVDQVMAGAVEGVEAADLIAMGVELEAPTSKSNRRKYSCSKCGVNAWGKPNLNLICGDCQERLEDVGT</sequence>
<evidence type="ECO:0000313" key="2">
    <source>
        <dbReference type="EMBL" id="RUR71861.1"/>
    </source>
</evidence>
<dbReference type="Proteomes" id="UP000281118">
    <property type="component" value="Unassembled WGS sequence"/>
</dbReference>
<evidence type="ECO:0000259" key="1">
    <source>
        <dbReference type="Pfam" id="PF10263"/>
    </source>
</evidence>
<accession>A0A3S1F6R1</accession>
<dbReference type="AlphaFoldDB" id="A0A3S1F6R1"/>
<evidence type="ECO:0000313" key="3">
    <source>
        <dbReference type="Proteomes" id="UP000281118"/>
    </source>
</evidence>
<dbReference type="RefSeq" id="WP_126025914.1">
    <property type="nucleotide sequence ID" value="NZ_RXFT01000026.1"/>
</dbReference>